<dbReference type="Proteomes" id="UP001272515">
    <property type="component" value="Unassembled WGS sequence"/>
</dbReference>
<dbReference type="InterPro" id="IPR029063">
    <property type="entry name" value="SAM-dependent_MTases_sf"/>
</dbReference>
<dbReference type="Pfam" id="PF13649">
    <property type="entry name" value="Methyltransf_25"/>
    <property type="match status" value="1"/>
</dbReference>
<dbReference type="RefSeq" id="WP_317329330.1">
    <property type="nucleotide sequence ID" value="NZ_JAWJZA010000017.1"/>
</dbReference>
<protein>
    <submittedName>
        <fullName evidence="2">Class I SAM-dependent methyltransferase</fullName>
        <ecNumber evidence="2">2.1.1.-</ecNumber>
    </submittedName>
</protein>
<dbReference type="InterPro" id="IPR041698">
    <property type="entry name" value="Methyltransf_25"/>
</dbReference>
<name>A0ABU3Z727_9FIRM</name>
<accession>A0ABU3Z727</accession>
<gene>
    <name evidence="2" type="ORF">RVY80_01275</name>
</gene>
<dbReference type="GO" id="GO:0008168">
    <property type="term" value="F:methyltransferase activity"/>
    <property type="evidence" value="ECO:0007669"/>
    <property type="project" value="UniProtKB-KW"/>
</dbReference>
<keyword evidence="2" id="KW-0489">Methyltransferase</keyword>
<evidence type="ECO:0000313" key="3">
    <source>
        <dbReference type="Proteomes" id="UP001272515"/>
    </source>
</evidence>
<dbReference type="EMBL" id="JAWJZB010000001">
    <property type="protein sequence ID" value="MDV5087486.1"/>
    <property type="molecule type" value="Genomic_DNA"/>
</dbReference>
<dbReference type="SUPFAM" id="SSF53335">
    <property type="entry name" value="S-adenosyl-L-methionine-dependent methyltransferases"/>
    <property type="match status" value="1"/>
</dbReference>
<evidence type="ECO:0000313" key="2">
    <source>
        <dbReference type="EMBL" id="MDV5087486.1"/>
    </source>
</evidence>
<dbReference type="CDD" id="cd02440">
    <property type="entry name" value="AdoMet_MTases"/>
    <property type="match status" value="1"/>
</dbReference>
<comment type="caution">
    <text evidence="2">The sequence shown here is derived from an EMBL/GenBank/DDBJ whole genome shotgun (WGS) entry which is preliminary data.</text>
</comment>
<dbReference type="GO" id="GO:0032259">
    <property type="term" value="P:methylation"/>
    <property type="evidence" value="ECO:0007669"/>
    <property type="project" value="UniProtKB-KW"/>
</dbReference>
<keyword evidence="2" id="KW-0808">Transferase</keyword>
<dbReference type="EC" id="2.1.1.-" evidence="2"/>
<evidence type="ECO:0000259" key="1">
    <source>
        <dbReference type="Pfam" id="PF13649"/>
    </source>
</evidence>
<reference evidence="2 3" key="1">
    <citation type="submission" date="2023-10" db="EMBL/GenBank/DDBJ databases">
        <title>Veillonella sp. nov., isolated from a pig farm feces dump.</title>
        <authorList>
            <person name="Chang Y.-H."/>
        </authorList>
    </citation>
    <scope>NUCLEOTIDE SEQUENCE [LARGE SCALE GENOMIC DNA]</scope>
    <source>
        <strain evidence="2 3">YH-vei2233</strain>
    </source>
</reference>
<organism evidence="2 3">
    <name type="scientific">Veillonella absiana</name>
    <dbReference type="NCBI Taxonomy" id="3079305"/>
    <lineage>
        <taxon>Bacteria</taxon>
        <taxon>Bacillati</taxon>
        <taxon>Bacillota</taxon>
        <taxon>Negativicutes</taxon>
        <taxon>Veillonellales</taxon>
        <taxon>Veillonellaceae</taxon>
        <taxon>Veillonella</taxon>
    </lineage>
</organism>
<proteinExistence type="predicted"/>
<feature type="domain" description="Methyltransferase" evidence="1">
    <location>
        <begin position="67"/>
        <end position="151"/>
    </location>
</feature>
<keyword evidence="3" id="KW-1185">Reference proteome</keyword>
<dbReference type="Gene3D" id="3.40.50.150">
    <property type="entry name" value="Vaccinia Virus protein VP39"/>
    <property type="match status" value="1"/>
</dbReference>
<sequence length="276" mass="31468">MKETTITELSYSKKEWGQEQQSWSTRSEFFVTLHDREDRKQQVVNFLAFINEHNLLPVPANESIRTLDIGCGVGDYALGLSQEGYHAHGIDLATGMVQGAKQIADKEQTLLTLFIGPWSEELRQSQNWDHAFDLVYSIFCPVMLDFDNLAAMTKASKGKCLLLAFADRKDTIVEYLRTIFVPKQDLPMDANTDAIIDYIKTIGQNVEATYQVATERESLDIDKAVEYFALRVMDDFDGTKEELYAKLKEALAPFTKESIVTNETEDTILWLSWEPK</sequence>